<dbReference type="SUPFAM" id="SSF55729">
    <property type="entry name" value="Acyl-CoA N-acyltransferases (Nat)"/>
    <property type="match status" value="1"/>
</dbReference>
<dbReference type="GO" id="GO:0016747">
    <property type="term" value="F:acyltransferase activity, transferring groups other than amino-acyl groups"/>
    <property type="evidence" value="ECO:0007669"/>
    <property type="project" value="InterPro"/>
</dbReference>
<gene>
    <name evidence="2" type="ORF">EAH88_11440</name>
</gene>
<proteinExistence type="predicted"/>
<keyword evidence="2" id="KW-0808">Transferase</keyword>
<comment type="caution">
    <text evidence="2">The sequence shown here is derived from an EMBL/GenBank/DDBJ whole genome shotgun (WGS) entry which is preliminary data.</text>
</comment>
<keyword evidence="3" id="KW-1185">Reference proteome</keyword>
<dbReference type="AlphaFoldDB" id="A0A502C500"/>
<dbReference type="InterPro" id="IPR052564">
    <property type="entry name" value="N-acetyltrans/Recomb-assoc"/>
</dbReference>
<dbReference type="EMBL" id="RCZO01000006">
    <property type="protein sequence ID" value="TPG08247.1"/>
    <property type="molecule type" value="Genomic_DNA"/>
</dbReference>
<sequence>MGIRYRLGRPQDAVAIGVLARRVTQRWILPEQPASAAGPLLYGMSAKSIRQKMQDGQRFHLAWQDDGRLAGVAAMRGDSHLFQFFVSTRLHGQGIARQLWQRTMRDAIRRAGTRHFTLKASAMALPVYLHFGFVPSGPLLVSDTGLATQPMHLDLP</sequence>
<evidence type="ECO:0000313" key="2">
    <source>
        <dbReference type="EMBL" id="TPG08247.1"/>
    </source>
</evidence>
<protein>
    <submittedName>
        <fullName evidence="2">GNAT family N-acetyltransferase</fullName>
    </submittedName>
</protein>
<evidence type="ECO:0000313" key="3">
    <source>
        <dbReference type="Proteomes" id="UP000319486"/>
    </source>
</evidence>
<dbReference type="Pfam" id="PF13673">
    <property type="entry name" value="Acetyltransf_10"/>
    <property type="match status" value="1"/>
</dbReference>
<dbReference type="InterPro" id="IPR016181">
    <property type="entry name" value="Acyl_CoA_acyltransferase"/>
</dbReference>
<dbReference type="PANTHER" id="PTHR43451:SF1">
    <property type="entry name" value="ACETYLTRANSFERASE"/>
    <property type="match status" value="1"/>
</dbReference>
<dbReference type="CDD" id="cd04301">
    <property type="entry name" value="NAT_SF"/>
    <property type="match status" value="1"/>
</dbReference>
<dbReference type="PANTHER" id="PTHR43451">
    <property type="entry name" value="ACETYLTRANSFERASE (GNAT) FAMILY PROTEIN"/>
    <property type="match status" value="1"/>
</dbReference>
<name>A0A502C500_9GAMM</name>
<accession>A0A502C500</accession>
<feature type="domain" description="N-acetyltransferase" evidence="1">
    <location>
        <begin position="3"/>
        <end position="156"/>
    </location>
</feature>
<dbReference type="InterPro" id="IPR000182">
    <property type="entry name" value="GNAT_dom"/>
</dbReference>
<dbReference type="RefSeq" id="WP_140652731.1">
    <property type="nucleotide sequence ID" value="NZ_RCZO01000006.1"/>
</dbReference>
<dbReference type="Proteomes" id="UP000319486">
    <property type="component" value="Unassembled WGS sequence"/>
</dbReference>
<dbReference type="Gene3D" id="3.40.630.30">
    <property type="match status" value="1"/>
</dbReference>
<reference evidence="2 3" key="1">
    <citation type="journal article" date="2019" name="Environ. Microbiol.">
        <title>Species interactions and distinct microbial communities in high Arctic permafrost affected cryosols are associated with the CH4 and CO2 gas fluxes.</title>
        <authorList>
            <person name="Altshuler I."/>
            <person name="Hamel J."/>
            <person name="Turney S."/>
            <person name="Magnuson E."/>
            <person name="Levesque R."/>
            <person name="Greer C."/>
            <person name="Whyte L.G."/>
        </authorList>
    </citation>
    <scope>NUCLEOTIDE SEQUENCE [LARGE SCALE GENOMIC DNA]</scope>
    <source>
        <strain evidence="2 3">S13Y</strain>
    </source>
</reference>
<evidence type="ECO:0000259" key="1">
    <source>
        <dbReference type="PROSITE" id="PS51186"/>
    </source>
</evidence>
<dbReference type="PROSITE" id="PS51186">
    <property type="entry name" value="GNAT"/>
    <property type="match status" value="1"/>
</dbReference>
<organism evidence="2 3">
    <name type="scientific">Rhodanobacter glycinis</name>
    <dbReference type="NCBI Taxonomy" id="582702"/>
    <lineage>
        <taxon>Bacteria</taxon>
        <taxon>Pseudomonadati</taxon>
        <taxon>Pseudomonadota</taxon>
        <taxon>Gammaproteobacteria</taxon>
        <taxon>Lysobacterales</taxon>
        <taxon>Rhodanobacteraceae</taxon>
        <taxon>Rhodanobacter</taxon>
    </lineage>
</organism>